<gene>
    <name evidence="2" type="ORF">GJR96_17330</name>
</gene>
<organism evidence="2 3">
    <name type="scientific">Haloferax litoreum</name>
    <dbReference type="NCBI Taxonomy" id="2666140"/>
    <lineage>
        <taxon>Archaea</taxon>
        <taxon>Methanobacteriati</taxon>
        <taxon>Methanobacteriota</taxon>
        <taxon>Stenosarchaea group</taxon>
        <taxon>Halobacteria</taxon>
        <taxon>Halobacteriales</taxon>
        <taxon>Haloferacaceae</taxon>
        <taxon>Haloferax</taxon>
    </lineage>
</organism>
<dbReference type="InterPro" id="IPR012334">
    <property type="entry name" value="Pectin_lyas_fold"/>
</dbReference>
<evidence type="ECO:0000313" key="3">
    <source>
        <dbReference type="Proteomes" id="UP000439022"/>
    </source>
</evidence>
<dbReference type="AlphaFoldDB" id="A0A6A8GLA7"/>
<evidence type="ECO:0000256" key="1">
    <source>
        <dbReference type="SAM" id="MobiDB-lite"/>
    </source>
</evidence>
<dbReference type="SMART" id="SM00710">
    <property type="entry name" value="PbH1"/>
    <property type="match status" value="5"/>
</dbReference>
<dbReference type="InterPro" id="IPR006626">
    <property type="entry name" value="PbH1"/>
</dbReference>
<dbReference type="Proteomes" id="UP000439022">
    <property type="component" value="Unassembled WGS sequence"/>
</dbReference>
<sequence>MQRRDYLKYGGAVGLAAGLAGCLNRLPFFEGPPEDDDRTTDEYTPPELESSPLDRYGNVVNLVDAGGDPSGRETINDVLQRVVEDDTAVVFPDGRYKLDQFELESVSNFAFVAADGATPTFVPNHPAHELEDNLFIRLEGISDFLFEGFEFDYTADGFGGSIHIIADGDFTVRDIRVRGKMPDEERPNNPAMFRFEVLDRQSSALVERLIARDGGHEGGNAVGVYVGSAHAGSMTFRDCVIENFPNNGLYASSPGRPEESINGADGIVHVEGGLFKNNNIANVRIGTTGSTVRGATIVVNEVPPSPPGALNARGLRLRGKSDQLVEDCLIYIGKEAGEGFGALVLHSDTGRATIRNTTIRVDRDDTYAIHALDPDSSAGPFGSTFENVRIVGSAGFGHAVSINGRDGTTFKGCEVNQTGRERNGFRFENSNGCKLTDSVIKVTGEAVETVNSSLSTVNLTIELP</sequence>
<evidence type="ECO:0000313" key="2">
    <source>
        <dbReference type="EMBL" id="MRX23709.1"/>
    </source>
</evidence>
<feature type="region of interest" description="Disordered" evidence="1">
    <location>
        <begin position="30"/>
        <end position="51"/>
    </location>
</feature>
<protein>
    <submittedName>
        <fullName evidence="2">Right-handed parallel beta-helix repeat-containing protein</fullName>
    </submittedName>
</protein>
<reference evidence="2 3" key="1">
    <citation type="submission" date="2019-11" db="EMBL/GenBank/DDBJ databases">
        <title>Whole genome sequence of Haloferax sp. MBLA0076.</title>
        <authorList>
            <person name="Seo M.-J."/>
            <person name="Cho E.-S."/>
        </authorList>
    </citation>
    <scope>NUCLEOTIDE SEQUENCE [LARGE SCALE GENOMIC DNA]</scope>
    <source>
        <strain evidence="2 3">MBLA0076</strain>
    </source>
</reference>
<name>A0A6A8GLA7_9EURY</name>
<accession>A0A6A8GLA7</accession>
<dbReference type="PROSITE" id="PS51257">
    <property type="entry name" value="PROKAR_LIPOPROTEIN"/>
    <property type="match status" value="1"/>
</dbReference>
<comment type="caution">
    <text evidence="2">The sequence shown here is derived from an EMBL/GenBank/DDBJ whole genome shotgun (WGS) entry which is preliminary data.</text>
</comment>
<dbReference type="EMBL" id="WKJO01000003">
    <property type="protein sequence ID" value="MRX23709.1"/>
    <property type="molecule type" value="Genomic_DNA"/>
</dbReference>
<dbReference type="SUPFAM" id="SSF51126">
    <property type="entry name" value="Pectin lyase-like"/>
    <property type="match status" value="1"/>
</dbReference>
<dbReference type="RefSeq" id="WP_151164775.1">
    <property type="nucleotide sequence ID" value="NZ_WKJO01000003.1"/>
</dbReference>
<dbReference type="InterPro" id="IPR011050">
    <property type="entry name" value="Pectin_lyase_fold/virulence"/>
</dbReference>
<proteinExistence type="predicted"/>
<keyword evidence="3" id="KW-1185">Reference proteome</keyword>
<dbReference type="Gene3D" id="2.160.20.10">
    <property type="entry name" value="Single-stranded right-handed beta-helix, Pectin lyase-like"/>
    <property type="match status" value="1"/>
</dbReference>